<protein>
    <recommendedName>
        <fullName evidence="5">DAPG hydrolase PhiG domain-containing protein</fullName>
    </recommendedName>
</protein>
<dbReference type="OrthoDB" id="2052122at2"/>
<evidence type="ECO:0000313" key="3">
    <source>
        <dbReference type="Proteomes" id="UP000199113"/>
    </source>
</evidence>
<dbReference type="EMBL" id="FOKC01000005">
    <property type="protein sequence ID" value="SFB23075.1"/>
    <property type="molecule type" value="Genomic_DNA"/>
</dbReference>
<dbReference type="Proteomes" id="UP000233565">
    <property type="component" value="Unassembled WGS sequence"/>
</dbReference>
<sequence length="220" mass="24749">MARHLPLPAPRPVVQSLRTADTARTSIQRLSHRRMRVAIDHRPLAGITPQMLLWWFRHIGDDLVYAGETMSAYLAWHPLDHIRWELARPAPGGGAGEGARYRIVEAFGRDDDFYVDSVERVEKLDETGIRLVRRVAGAQVFQLEHTWSAGVEGTHYVSVMDLGARTRAATALNLYLTSHVFPVAMAEAWVRHNVEEVGVLEHLLPEVFRQRPDEAPAAAP</sequence>
<dbReference type="AlphaFoldDB" id="A0A1I0ZBT1"/>
<reference evidence="2" key="2">
    <citation type="submission" date="2016-10" db="EMBL/GenBank/DDBJ databases">
        <authorList>
            <person name="de Groot N.N."/>
        </authorList>
    </citation>
    <scope>NUCLEOTIDE SEQUENCE [LARGE SCALE GENOMIC DNA]</scope>
    <source>
        <strain evidence="2">CGMCC 1.10697</strain>
    </source>
</reference>
<accession>A0A1I0ZBT1</accession>
<dbReference type="Proteomes" id="UP000199113">
    <property type="component" value="Unassembled WGS sequence"/>
</dbReference>
<reference evidence="1 4" key="3">
    <citation type="submission" date="2017-12" db="EMBL/GenBank/DDBJ databases">
        <title>Pharmacopeia of the Arctic Ocean.</title>
        <authorList>
            <person name="Collins E."/>
            <person name="Ducluzeau A.-L."/>
        </authorList>
    </citation>
    <scope>NUCLEOTIDE SEQUENCE [LARGE SCALE GENOMIC DNA]</scope>
    <source>
        <strain evidence="1 4">DSM 23325</strain>
    </source>
</reference>
<gene>
    <name evidence="1" type="ORF">CXG46_11990</name>
    <name evidence="2" type="ORF">SAMN05192575_105206</name>
</gene>
<dbReference type="STRING" id="748909.SAMN05192575_105206"/>
<keyword evidence="4" id="KW-1185">Reference proteome</keyword>
<organism evidence="2 3">
    <name type="scientific">Nocardioides alpinus</name>
    <dbReference type="NCBI Taxonomy" id="748909"/>
    <lineage>
        <taxon>Bacteria</taxon>
        <taxon>Bacillati</taxon>
        <taxon>Actinomycetota</taxon>
        <taxon>Actinomycetes</taxon>
        <taxon>Propionibacteriales</taxon>
        <taxon>Nocardioidaceae</taxon>
        <taxon>Nocardioides</taxon>
    </lineage>
</organism>
<dbReference type="EMBL" id="PJBV01000017">
    <property type="protein sequence ID" value="PKH40701.1"/>
    <property type="molecule type" value="Genomic_DNA"/>
</dbReference>
<dbReference type="RefSeq" id="WP_091198997.1">
    <property type="nucleotide sequence ID" value="NZ_FOKC01000005.1"/>
</dbReference>
<reference evidence="3" key="1">
    <citation type="submission" date="2016-10" db="EMBL/GenBank/DDBJ databases">
        <authorList>
            <person name="Varghese N."/>
            <person name="Submissions S."/>
        </authorList>
    </citation>
    <scope>NUCLEOTIDE SEQUENCE [LARGE SCALE GENOMIC DNA]</scope>
    <source>
        <strain evidence="3">CGMCC 1.10697</strain>
    </source>
</reference>
<evidence type="ECO:0000313" key="1">
    <source>
        <dbReference type="EMBL" id="PKH40701.1"/>
    </source>
</evidence>
<evidence type="ECO:0000313" key="4">
    <source>
        <dbReference type="Proteomes" id="UP000233565"/>
    </source>
</evidence>
<name>A0A1I0ZBT1_9ACTN</name>
<evidence type="ECO:0008006" key="5">
    <source>
        <dbReference type="Google" id="ProtNLM"/>
    </source>
</evidence>
<proteinExistence type="predicted"/>
<evidence type="ECO:0000313" key="2">
    <source>
        <dbReference type="EMBL" id="SFB23075.1"/>
    </source>
</evidence>